<sequence>MKKKSYKITFSMQEGYAPGAKIHRISTAERIIKDWLTERLRKEEPIVTGLLQQGTLFFPANDAISASPTAIFTGELSEPKDMKRSNKEVKNTLRSLAALLKDRLKQESVFIVYREKNWCV</sequence>
<accession>A0A1G8AG77</accession>
<keyword evidence="2" id="KW-1185">Reference proteome</keyword>
<name>A0A1G8AG77_9SPHI</name>
<organism evidence="1 2">
    <name type="scientific">Mucilaginibacter gossypii</name>
    <dbReference type="NCBI Taxonomy" id="551996"/>
    <lineage>
        <taxon>Bacteria</taxon>
        <taxon>Pseudomonadati</taxon>
        <taxon>Bacteroidota</taxon>
        <taxon>Sphingobacteriia</taxon>
        <taxon>Sphingobacteriales</taxon>
        <taxon>Sphingobacteriaceae</taxon>
        <taxon>Mucilaginibacter</taxon>
    </lineage>
</organism>
<dbReference type="Proteomes" id="UP000199705">
    <property type="component" value="Unassembled WGS sequence"/>
</dbReference>
<dbReference type="AlphaFoldDB" id="A0A1G8AG77"/>
<dbReference type="STRING" id="551996.SAMN05192573_107186"/>
<evidence type="ECO:0000313" key="2">
    <source>
        <dbReference type="Proteomes" id="UP000199705"/>
    </source>
</evidence>
<reference evidence="2" key="1">
    <citation type="submission" date="2016-10" db="EMBL/GenBank/DDBJ databases">
        <authorList>
            <person name="Varghese N."/>
            <person name="Submissions S."/>
        </authorList>
    </citation>
    <scope>NUCLEOTIDE SEQUENCE [LARGE SCALE GENOMIC DNA]</scope>
    <source>
        <strain evidence="2">Gh-67</strain>
    </source>
</reference>
<dbReference type="EMBL" id="FNCG01000007">
    <property type="protein sequence ID" value="SDH19899.1"/>
    <property type="molecule type" value="Genomic_DNA"/>
</dbReference>
<evidence type="ECO:0000313" key="1">
    <source>
        <dbReference type="EMBL" id="SDH19899.1"/>
    </source>
</evidence>
<gene>
    <name evidence="1" type="ORF">SAMN05192573_107186</name>
</gene>
<proteinExistence type="predicted"/>
<dbReference type="RefSeq" id="WP_091168852.1">
    <property type="nucleotide sequence ID" value="NZ_FNCG01000007.1"/>
</dbReference>
<protein>
    <submittedName>
        <fullName evidence="1">Uncharacterized protein</fullName>
    </submittedName>
</protein>